<dbReference type="Pfam" id="PF00005">
    <property type="entry name" value="ABC_tran"/>
    <property type="match status" value="1"/>
</dbReference>
<dbReference type="RefSeq" id="WP_093782332.1">
    <property type="nucleotide sequence ID" value="NZ_FNIE01000001.1"/>
</dbReference>
<sequence>MIEVRGLTKRYPGRTVSRNAVDGIDLDIPEGKLVTLLGPSGCGKTTTLRLIAGLERPDAGEIRIGGRLMCAPADNVYVGVHHRPIGVVFQSYAVWPHMTAVQNVMFPLQSGQKKVNRAEARRRAMEALEMVGLAEFADRPAPALSGGQQQRVSLARALTREPEVLLLDEPLSNLDAGLRDRVRDEIRAVQQRLGITTVFVTHDQDEALAVSDEVIVMDQGRIVERGQAQDIYRCPREEFTARFMGISNSLPGTVEAGGGAEETAEITLAHGRLRCLTSGETTVGSPVNVFIRPESLVLSRKDPSGRGWKGTVEFSIYHGDCWDYHVRVGDTLLRSRMYREKVGLSHGDPVFVVPEEETAIAIPAASAAAS</sequence>
<feature type="domain" description="ABC transporter" evidence="5">
    <location>
        <begin position="2"/>
        <end position="244"/>
    </location>
</feature>
<dbReference type="GO" id="GO:0016887">
    <property type="term" value="F:ATP hydrolysis activity"/>
    <property type="evidence" value="ECO:0007669"/>
    <property type="project" value="InterPro"/>
</dbReference>
<dbReference type="EC" id="7.6.2.9" evidence="4"/>
<dbReference type="STRING" id="310781.SAMN05216259_101250"/>
<keyword evidence="1" id="KW-0813">Transport</keyword>
<dbReference type="EMBL" id="FNIE01000001">
    <property type="protein sequence ID" value="SDM70774.1"/>
    <property type="molecule type" value="Genomic_DNA"/>
</dbReference>
<dbReference type="PROSITE" id="PS50893">
    <property type="entry name" value="ABC_TRANSPORTER_2"/>
    <property type="match status" value="1"/>
</dbReference>
<dbReference type="GO" id="GO:0043190">
    <property type="term" value="C:ATP-binding cassette (ABC) transporter complex"/>
    <property type="evidence" value="ECO:0007669"/>
    <property type="project" value="InterPro"/>
</dbReference>
<gene>
    <name evidence="6" type="ORF">SAMN05216259_101250</name>
</gene>
<proteinExistence type="predicted"/>
<dbReference type="PANTHER" id="PTHR42781">
    <property type="entry name" value="SPERMIDINE/PUTRESCINE IMPORT ATP-BINDING PROTEIN POTA"/>
    <property type="match status" value="1"/>
</dbReference>
<dbReference type="InterPro" id="IPR003439">
    <property type="entry name" value="ABC_transporter-like_ATP-bd"/>
</dbReference>
<dbReference type="InterPro" id="IPR017871">
    <property type="entry name" value="ABC_transporter-like_CS"/>
</dbReference>
<keyword evidence="2" id="KW-0547">Nucleotide-binding</keyword>
<dbReference type="Pfam" id="PF08402">
    <property type="entry name" value="TOBE_2"/>
    <property type="match status" value="1"/>
</dbReference>
<evidence type="ECO:0000256" key="1">
    <source>
        <dbReference type="ARBA" id="ARBA00022448"/>
    </source>
</evidence>
<dbReference type="InterPro" id="IPR050093">
    <property type="entry name" value="ABC_SmlMolc_Importer"/>
</dbReference>
<dbReference type="FunFam" id="3.40.50.300:FF:000425">
    <property type="entry name" value="Probable ABC transporter, ATP-binding subunit"/>
    <property type="match status" value="1"/>
</dbReference>
<dbReference type="SUPFAM" id="SSF50331">
    <property type="entry name" value="MOP-like"/>
    <property type="match status" value="1"/>
</dbReference>
<dbReference type="AlphaFoldDB" id="A0A1G9VF15"/>
<name>A0A1G9VF15_9ACTN</name>
<accession>A0A1G9VF15</accession>
<dbReference type="PANTHER" id="PTHR42781:SF4">
    <property type="entry name" value="SPERMIDINE_PUTRESCINE IMPORT ATP-BINDING PROTEIN POTA"/>
    <property type="match status" value="1"/>
</dbReference>
<dbReference type="InterPro" id="IPR027417">
    <property type="entry name" value="P-loop_NTPase"/>
</dbReference>
<dbReference type="InterPro" id="IPR008995">
    <property type="entry name" value="Mo/tungstate-bd_C_term_dom"/>
</dbReference>
<dbReference type="Proteomes" id="UP000199341">
    <property type="component" value="Unassembled WGS sequence"/>
</dbReference>
<organism evidence="6 7">
    <name type="scientific">Actinacidiphila guanduensis</name>
    <dbReference type="NCBI Taxonomy" id="310781"/>
    <lineage>
        <taxon>Bacteria</taxon>
        <taxon>Bacillati</taxon>
        <taxon>Actinomycetota</taxon>
        <taxon>Actinomycetes</taxon>
        <taxon>Kitasatosporales</taxon>
        <taxon>Streptomycetaceae</taxon>
        <taxon>Actinacidiphila</taxon>
    </lineage>
</organism>
<dbReference type="GO" id="GO:0005524">
    <property type="term" value="F:ATP binding"/>
    <property type="evidence" value="ECO:0007669"/>
    <property type="project" value="UniProtKB-KW"/>
</dbReference>
<evidence type="ECO:0000313" key="7">
    <source>
        <dbReference type="Proteomes" id="UP000199341"/>
    </source>
</evidence>
<dbReference type="PROSITE" id="PS00211">
    <property type="entry name" value="ABC_TRANSPORTER_1"/>
    <property type="match status" value="1"/>
</dbReference>
<evidence type="ECO:0000259" key="5">
    <source>
        <dbReference type="PROSITE" id="PS50893"/>
    </source>
</evidence>
<dbReference type="GO" id="GO:0015418">
    <property type="term" value="F:ABC-type quaternary ammonium compound transporting activity"/>
    <property type="evidence" value="ECO:0007669"/>
    <property type="project" value="UniProtKB-EC"/>
</dbReference>
<dbReference type="InterPro" id="IPR003593">
    <property type="entry name" value="AAA+_ATPase"/>
</dbReference>
<keyword evidence="3 6" id="KW-0067">ATP-binding</keyword>
<evidence type="ECO:0000256" key="2">
    <source>
        <dbReference type="ARBA" id="ARBA00022741"/>
    </source>
</evidence>
<dbReference type="OrthoDB" id="9802264at2"/>
<dbReference type="SUPFAM" id="SSF52540">
    <property type="entry name" value="P-loop containing nucleoside triphosphate hydrolases"/>
    <property type="match status" value="1"/>
</dbReference>
<dbReference type="Gene3D" id="3.40.50.300">
    <property type="entry name" value="P-loop containing nucleotide triphosphate hydrolases"/>
    <property type="match status" value="1"/>
</dbReference>
<keyword evidence="7" id="KW-1185">Reference proteome</keyword>
<protein>
    <recommendedName>
        <fullName evidence="4">ABC-type quaternary amine transporter</fullName>
        <ecNumber evidence="4">7.6.2.9</ecNumber>
    </recommendedName>
</protein>
<dbReference type="SMART" id="SM00382">
    <property type="entry name" value="AAA"/>
    <property type="match status" value="1"/>
</dbReference>
<dbReference type="InterPro" id="IPR013611">
    <property type="entry name" value="Transp-assoc_OB_typ2"/>
</dbReference>
<evidence type="ECO:0000313" key="6">
    <source>
        <dbReference type="EMBL" id="SDM70774.1"/>
    </source>
</evidence>
<evidence type="ECO:0000256" key="4">
    <source>
        <dbReference type="ARBA" id="ARBA00066388"/>
    </source>
</evidence>
<reference evidence="6 7" key="1">
    <citation type="submission" date="2016-10" db="EMBL/GenBank/DDBJ databases">
        <authorList>
            <person name="de Groot N.N."/>
        </authorList>
    </citation>
    <scope>NUCLEOTIDE SEQUENCE [LARGE SCALE GENOMIC DNA]</scope>
    <source>
        <strain evidence="6 7">CGMCC 4.2022</strain>
    </source>
</reference>
<evidence type="ECO:0000256" key="3">
    <source>
        <dbReference type="ARBA" id="ARBA00022840"/>
    </source>
</evidence>